<accession>A0A2V4VAZ2</accession>
<reference evidence="1 3" key="1">
    <citation type="submission" date="2018-06" db="EMBL/GenBank/DDBJ databases">
        <title>Genomic Encyclopedia of Type Strains, Phase III (KMG-III): the genomes of soil and plant-associated and newly described type strains.</title>
        <authorList>
            <person name="Whitman W."/>
        </authorList>
    </citation>
    <scope>NUCLEOTIDE SEQUENCE [LARGE SCALE GENOMIC DNA]</scope>
    <source>
        <strain evidence="1 3">CECT 7022</strain>
    </source>
</reference>
<keyword evidence="4" id="KW-1185">Reference proteome</keyword>
<dbReference type="AlphaFoldDB" id="A0A2V4VAZ2"/>
<organism evidence="1 3">
    <name type="scientific">Paenibacillus barcinonensis</name>
    <dbReference type="NCBI Taxonomy" id="198119"/>
    <lineage>
        <taxon>Bacteria</taxon>
        <taxon>Bacillati</taxon>
        <taxon>Bacillota</taxon>
        <taxon>Bacilli</taxon>
        <taxon>Bacillales</taxon>
        <taxon>Paenibacillaceae</taxon>
        <taxon>Paenibacillus</taxon>
    </lineage>
</organism>
<dbReference type="Proteomes" id="UP000247790">
    <property type="component" value="Unassembled WGS sequence"/>
</dbReference>
<name>A0A2V4VAZ2_PAEBA</name>
<gene>
    <name evidence="1" type="ORF">DFQ00_104234</name>
    <name evidence="2" type="ORF">HUB98_00610</name>
</gene>
<dbReference type="EMBL" id="QJSW01000004">
    <property type="protein sequence ID" value="PYE50276.1"/>
    <property type="molecule type" value="Genomic_DNA"/>
</dbReference>
<sequence length="72" mass="8342">MEQVSAALKARVWEQQRGIPTYGTGKPDPNPMFLEKRIYQGSSGKVYPYPVIDRIEDESKLQVYRIIIIENE</sequence>
<evidence type="ECO:0000313" key="4">
    <source>
        <dbReference type="Proteomes" id="UP000509327"/>
    </source>
</evidence>
<evidence type="ECO:0000313" key="3">
    <source>
        <dbReference type="Proteomes" id="UP000247790"/>
    </source>
</evidence>
<dbReference type="EMBL" id="CP054614">
    <property type="protein sequence ID" value="QKS54959.1"/>
    <property type="molecule type" value="Genomic_DNA"/>
</dbReference>
<proteinExistence type="predicted"/>
<dbReference type="Proteomes" id="UP000509327">
    <property type="component" value="Chromosome"/>
</dbReference>
<reference evidence="2 4" key="2">
    <citation type="submission" date="2020-06" db="EMBL/GenBank/DDBJ databases">
        <title>Complete genome of Paenibacillus barcinonensis KACC11450.</title>
        <authorList>
            <person name="Kim M."/>
            <person name="Park Y.-J."/>
            <person name="Shin J.-H."/>
        </authorList>
    </citation>
    <scope>NUCLEOTIDE SEQUENCE [LARGE SCALE GENOMIC DNA]</scope>
    <source>
        <strain evidence="2 4">KACC11450</strain>
    </source>
</reference>
<protein>
    <submittedName>
        <fullName evidence="1">Uncharacterized protein</fullName>
    </submittedName>
</protein>
<evidence type="ECO:0000313" key="2">
    <source>
        <dbReference type="EMBL" id="QKS54959.1"/>
    </source>
</evidence>
<evidence type="ECO:0000313" key="1">
    <source>
        <dbReference type="EMBL" id="PYE50276.1"/>
    </source>
</evidence>